<organism evidence="1 2">
    <name type="scientific">Nocardiopsis aegyptia</name>
    <dbReference type="NCBI Taxonomy" id="220378"/>
    <lineage>
        <taxon>Bacteria</taxon>
        <taxon>Bacillati</taxon>
        <taxon>Actinomycetota</taxon>
        <taxon>Actinomycetes</taxon>
        <taxon>Streptosporangiales</taxon>
        <taxon>Nocardiopsidaceae</taxon>
        <taxon>Nocardiopsis</taxon>
    </lineage>
</organism>
<protein>
    <submittedName>
        <fullName evidence="1">L-ascorbate metabolism protein UlaG (Beta-lactamase superfamily)</fullName>
    </submittedName>
</protein>
<sequence length="210" mass="22546">MKLTKNTHSCVRVDRGGRALVLDPGQFGTGDELADAEAILITHEHPDHFDEGRVREALEADAATQVWTTGAVAERLSSGFPGRVHVVGHGDAFTAAGLQVRVYGEYHAVIHPDVPRIANVGFLVEDSLFHPGDALTVPDSPVETLLLPLAAPWSKTQEVVDYVREVAPTRTVDVHDALLSPIGTAVFDRMVGSLTPSENSRLEVGDSTDV</sequence>
<proteinExistence type="predicted"/>
<accession>A0A7Z0ENU0</accession>
<dbReference type="InterPro" id="IPR050114">
    <property type="entry name" value="UPF0173_UPF0282_UlaG_hydrolase"/>
</dbReference>
<dbReference type="Proteomes" id="UP000572051">
    <property type="component" value="Unassembled WGS sequence"/>
</dbReference>
<evidence type="ECO:0000313" key="2">
    <source>
        <dbReference type="Proteomes" id="UP000572051"/>
    </source>
</evidence>
<dbReference type="Pfam" id="PF13483">
    <property type="entry name" value="Lactamase_B_3"/>
    <property type="match status" value="1"/>
</dbReference>
<dbReference type="Gene3D" id="3.60.15.10">
    <property type="entry name" value="Ribonuclease Z/Hydroxyacylglutathione hydrolase-like"/>
    <property type="match status" value="1"/>
</dbReference>
<name>A0A7Z0ENU0_9ACTN</name>
<gene>
    <name evidence="1" type="ORF">HNR10_003128</name>
</gene>
<dbReference type="PANTHER" id="PTHR43546:SF3">
    <property type="entry name" value="UPF0173 METAL-DEPENDENT HYDROLASE MJ1163"/>
    <property type="match status" value="1"/>
</dbReference>
<comment type="caution">
    <text evidence="1">The sequence shown here is derived from an EMBL/GenBank/DDBJ whole genome shotgun (WGS) entry which is preliminary data.</text>
</comment>
<dbReference type="SUPFAM" id="SSF56281">
    <property type="entry name" value="Metallo-hydrolase/oxidoreductase"/>
    <property type="match status" value="1"/>
</dbReference>
<evidence type="ECO:0000313" key="1">
    <source>
        <dbReference type="EMBL" id="NYJ35247.1"/>
    </source>
</evidence>
<dbReference type="RefSeq" id="WP_179824302.1">
    <property type="nucleotide sequence ID" value="NZ_JACCFS010000001.1"/>
</dbReference>
<reference evidence="1 2" key="1">
    <citation type="submission" date="2020-07" db="EMBL/GenBank/DDBJ databases">
        <title>Sequencing the genomes of 1000 actinobacteria strains.</title>
        <authorList>
            <person name="Klenk H.-P."/>
        </authorList>
    </citation>
    <scope>NUCLEOTIDE SEQUENCE [LARGE SCALE GENOMIC DNA]</scope>
    <source>
        <strain evidence="1 2">DSM 44442</strain>
    </source>
</reference>
<keyword evidence="2" id="KW-1185">Reference proteome</keyword>
<dbReference type="EMBL" id="JACCFS010000001">
    <property type="protein sequence ID" value="NYJ35247.1"/>
    <property type="molecule type" value="Genomic_DNA"/>
</dbReference>
<dbReference type="AlphaFoldDB" id="A0A7Z0ENU0"/>
<dbReference type="PANTHER" id="PTHR43546">
    <property type="entry name" value="UPF0173 METAL-DEPENDENT HYDROLASE MJ1163-RELATED"/>
    <property type="match status" value="1"/>
</dbReference>
<dbReference type="InterPro" id="IPR036866">
    <property type="entry name" value="RibonucZ/Hydroxyglut_hydro"/>
</dbReference>